<dbReference type="Proteomes" id="UP000510821">
    <property type="component" value="Chromosome"/>
</dbReference>
<gene>
    <name evidence="1" type="ORF">Sv326_0500</name>
</gene>
<reference evidence="2" key="1">
    <citation type="submission" date="2020-07" db="EMBL/GenBank/DDBJ databases">
        <title>Metabolic diversity and evolutionary history of the archaeal phylum ###Micrarchaeota### uncovered from a freshwater lake metagenome.</title>
        <authorList>
            <person name="Kadnikov V.V."/>
            <person name="Savvichev A.S."/>
            <person name="Mardanov A.V."/>
            <person name="Beletsky A.V."/>
            <person name="Chupakov A.V."/>
            <person name="Kokryatskaya N.M."/>
            <person name="Pimenov N.V."/>
            <person name="Ravin N.V."/>
        </authorList>
    </citation>
    <scope>NUCLEOTIDE SEQUENCE [LARGE SCALE GENOMIC DNA]</scope>
</reference>
<evidence type="ECO:0000313" key="1">
    <source>
        <dbReference type="EMBL" id="QLJ52675.1"/>
    </source>
</evidence>
<name>A0A7D6BGP3_FERL1</name>
<organism evidence="1 2">
    <name type="scientific">Fermentimicrarchaeum limneticum</name>
    <dbReference type="NCBI Taxonomy" id="2795018"/>
    <lineage>
        <taxon>Archaea</taxon>
        <taxon>Candidatus Micrarchaeota</taxon>
        <taxon>Candidatus Fermentimicrarchaeales</taxon>
        <taxon>Candidatus Fermentimicrarchaeaceae</taxon>
        <taxon>Candidatus Fermentimicrarchaeum</taxon>
    </lineage>
</organism>
<proteinExistence type="predicted"/>
<dbReference type="KEGG" id="flt:Sv326_0500"/>
<evidence type="ECO:0000313" key="2">
    <source>
        <dbReference type="Proteomes" id="UP000510821"/>
    </source>
</evidence>
<dbReference type="EMBL" id="CP058998">
    <property type="protein sequence ID" value="QLJ52675.1"/>
    <property type="molecule type" value="Genomic_DNA"/>
</dbReference>
<dbReference type="AlphaFoldDB" id="A0A7D6BGP3"/>
<protein>
    <submittedName>
        <fullName evidence="1">Uncharacterized protein</fullName>
    </submittedName>
</protein>
<accession>A0A7D6BGP3</accession>
<sequence>MRFPSSDVKKAVLRPRSYFVVQKTLTLTPGSKLKIPKNINY</sequence>